<keyword evidence="4 6" id="KW-1133">Transmembrane helix</keyword>
<dbReference type="Proteomes" id="UP000180254">
    <property type="component" value="Unassembled WGS sequence"/>
</dbReference>
<evidence type="ECO:0000256" key="5">
    <source>
        <dbReference type="ARBA" id="ARBA00023136"/>
    </source>
</evidence>
<protein>
    <submittedName>
        <fullName evidence="8">ABC-2 family transporter protein</fullName>
    </submittedName>
</protein>
<feature type="transmembrane region" description="Helical" evidence="6">
    <location>
        <begin position="265"/>
        <end position="287"/>
    </location>
</feature>
<evidence type="ECO:0000256" key="3">
    <source>
        <dbReference type="ARBA" id="ARBA00022692"/>
    </source>
</evidence>
<comment type="subcellular location">
    <subcellularLocation>
        <location evidence="1">Cell membrane</location>
        <topology evidence="1">Multi-pass membrane protein</topology>
    </subcellularLocation>
</comment>
<dbReference type="InterPro" id="IPR051449">
    <property type="entry name" value="ABC-2_transporter_component"/>
</dbReference>
<dbReference type="RefSeq" id="WP_071060893.1">
    <property type="nucleotide sequence ID" value="NZ_MKIE01000001.1"/>
</dbReference>
<feature type="transmembrane region" description="Helical" evidence="6">
    <location>
        <begin position="349"/>
        <end position="370"/>
    </location>
</feature>
<keyword evidence="2" id="KW-1003">Cell membrane</keyword>
<feature type="transmembrane region" description="Helical" evidence="6">
    <location>
        <begin position="173"/>
        <end position="194"/>
    </location>
</feature>
<evidence type="ECO:0000259" key="7">
    <source>
        <dbReference type="Pfam" id="PF12698"/>
    </source>
</evidence>
<reference evidence="8 9" key="1">
    <citation type="submission" date="2016-09" db="EMBL/GenBank/DDBJ databases">
        <title>Genome sequence of Eubacterium angustum.</title>
        <authorList>
            <person name="Poehlein A."/>
            <person name="Daniel R."/>
        </authorList>
    </citation>
    <scope>NUCLEOTIDE SEQUENCE [LARGE SCALE GENOMIC DNA]</scope>
    <source>
        <strain evidence="8 9">DSM 1989</strain>
    </source>
</reference>
<keyword evidence="3 6" id="KW-0812">Transmembrane</keyword>
<feature type="domain" description="ABC-2 type transporter transmembrane" evidence="7">
    <location>
        <begin position="19"/>
        <end position="367"/>
    </location>
</feature>
<gene>
    <name evidence="8" type="ORF">EUAN_02870</name>
</gene>
<evidence type="ECO:0000256" key="1">
    <source>
        <dbReference type="ARBA" id="ARBA00004651"/>
    </source>
</evidence>
<evidence type="ECO:0000256" key="2">
    <source>
        <dbReference type="ARBA" id="ARBA00022475"/>
    </source>
</evidence>
<dbReference type="STRING" id="39480.EUAN_02870"/>
<dbReference type="AlphaFoldDB" id="A0A1S1V9Y3"/>
<name>A0A1S1V9Y3_9FIRM</name>
<dbReference type="PANTHER" id="PTHR30294:SF29">
    <property type="entry name" value="MULTIDRUG ABC TRANSPORTER PERMEASE YBHS-RELATED"/>
    <property type="match status" value="1"/>
</dbReference>
<evidence type="ECO:0000256" key="6">
    <source>
        <dbReference type="SAM" id="Phobius"/>
    </source>
</evidence>
<sequence>MRKTIKVAKWEIKKNLKNKTFLISILLTPLIMLIFGGLPTLLQDMDSGSVQNIYLVDQIGLGGIEDELDGSGYKVSEYSGDIEALKYKVVEEGDSSYIVLDQDSLSSGSFTVNHGDDVSIDTSQIQAAINRAIQGSRLEELGIDRDKTDYVTESFSVGQRYLLEEETDTMSKVVPAVFAGLILFSVFMSGMMTFQSATQEKRDKMTEVLLSSVEPRDIMQGKIIGYFLLGLIQVSVWGAVAGIVATYRFEIPVLDYLLVKEFPLMLLYALLGYLLFSSLFVSLGATINDIYSAGNFQSVIMLLPMLPIFFVGPVTSNPHGIVAKVGSYFPFSTSGVMLIRFVTASKVPAAEIVITLVILLVSIVIAMKVAGKVFKTALLMYGKNATPAEIIKWIRQ</sequence>
<feature type="transmembrane region" description="Helical" evidence="6">
    <location>
        <begin position="21"/>
        <end position="42"/>
    </location>
</feature>
<accession>A0A1S1V9Y3</accession>
<dbReference type="GO" id="GO:0005886">
    <property type="term" value="C:plasma membrane"/>
    <property type="evidence" value="ECO:0007669"/>
    <property type="project" value="UniProtKB-SubCell"/>
</dbReference>
<organism evidence="8 9">
    <name type="scientific">Andreesenia angusta</name>
    <dbReference type="NCBI Taxonomy" id="39480"/>
    <lineage>
        <taxon>Bacteria</taxon>
        <taxon>Bacillati</taxon>
        <taxon>Bacillota</taxon>
        <taxon>Tissierellia</taxon>
        <taxon>Tissierellales</taxon>
        <taxon>Gottschalkiaceae</taxon>
        <taxon>Andreesenia</taxon>
    </lineage>
</organism>
<proteinExistence type="predicted"/>
<dbReference type="EMBL" id="MKIE01000001">
    <property type="protein sequence ID" value="OHW63423.1"/>
    <property type="molecule type" value="Genomic_DNA"/>
</dbReference>
<keyword evidence="9" id="KW-1185">Reference proteome</keyword>
<dbReference type="Pfam" id="PF12698">
    <property type="entry name" value="ABC2_membrane_3"/>
    <property type="match status" value="1"/>
</dbReference>
<feature type="transmembrane region" description="Helical" evidence="6">
    <location>
        <begin position="299"/>
        <end position="315"/>
    </location>
</feature>
<dbReference type="PANTHER" id="PTHR30294">
    <property type="entry name" value="MEMBRANE COMPONENT OF ABC TRANSPORTER YHHJ-RELATED"/>
    <property type="match status" value="1"/>
</dbReference>
<evidence type="ECO:0000256" key="4">
    <source>
        <dbReference type="ARBA" id="ARBA00022989"/>
    </source>
</evidence>
<dbReference type="InterPro" id="IPR013525">
    <property type="entry name" value="ABC2_TM"/>
</dbReference>
<comment type="caution">
    <text evidence="8">The sequence shown here is derived from an EMBL/GenBank/DDBJ whole genome shotgun (WGS) entry which is preliminary data.</text>
</comment>
<evidence type="ECO:0000313" key="8">
    <source>
        <dbReference type="EMBL" id="OHW63423.1"/>
    </source>
</evidence>
<evidence type="ECO:0000313" key="9">
    <source>
        <dbReference type="Proteomes" id="UP000180254"/>
    </source>
</evidence>
<keyword evidence="5 6" id="KW-0472">Membrane</keyword>
<feature type="transmembrane region" description="Helical" evidence="6">
    <location>
        <begin position="223"/>
        <end position="245"/>
    </location>
</feature>
<dbReference type="OrthoDB" id="9768837at2"/>
<dbReference type="GO" id="GO:0140359">
    <property type="term" value="F:ABC-type transporter activity"/>
    <property type="evidence" value="ECO:0007669"/>
    <property type="project" value="InterPro"/>
</dbReference>